<dbReference type="EMBL" id="BAABLM010000007">
    <property type="protein sequence ID" value="GAA4682636.1"/>
    <property type="molecule type" value="Genomic_DNA"/>
</dbReference>
<proteinExistence type="predicted"/>
<accession>A0ABP8W7M1</accession>
<reference evidence="2" key="1">
    <citation type="journal article" date="2019" name="Int. J. Syst. Evol. Microbiol.">
        <title>The Global Catalogue of Microorganisms (GCM) 10K type strain sequencing project: providing services to taxonomists for standard genome sequencing and annotation.</title>
        <authorList>
            <consortium name="The Broad Institute Genomics Platform"/>
            <consortium name="The Broad Institute Genome Sequencing Center for Infectious Disease"/>
            <person name="Wu L."/>
            <person name="Ma J."/>
        </authorList>
    </citation>
    <scope>NUCLEOTIDE SEQUENCE [LARGE SCALE GENOMIC DNA]</scope>
    <source>
        <strain evidence="2">JCM 18956</strain>
    </source>
</reference>
<gene>
    <name evidence="1" type="ORF">GCM10025780_30280</name>
</gene>
<evidence type="ECO:0000313" key="2">
    <source>
        <dbReference type="Proteomes" id="UP001501295"/>
    </source>
</evidence>
<sequence length="94" mass="10350">MPYGQIMVRLIPLPDRDGQPGDARLWINPEHITSVAPIVTRSGEEIGVVFTLAVDLKLEGLPMQRAWLATCHTAGETDQEWQQFLDLVTGPGLA</sequence>
<dbReference type="Proteomes" id="UP001501295">
    <property type="component" value="Unassembled WGS sequence"/>
</dbReference>
<name>A0ABP8W7M1_9MICO</name>
<evidence type="ECO:0000313" key="1">
    <source>
        <dbReference type="EMBL" id="GAA4682636.1"/>
    </source>
</evidence>
<organism evidence="1 2">
    <name type="scientific">Frondihabitans cladoniiphilus</name>
    <dbReference type="NCBI Taxonomy" id="715785"/>
    <lineage>
        <taxon>Bacteria</taxon>
        <taxon>Bacillati</taxon>
        <taxon>Actinomycetota</taxon>
        <taxon>Actinomycetes</taxon>
        <taxon>Micrococcales</taxon>
        <taxon>Microbacteriaceae</taxon>
        <taxon>Frondihabitans</taxon>
    </lineage>
</organism>
<protein>
    <submittedName>
        <fullName evidence="1">Uncharacterized protein</fullName>
    </submittedName>
</protein>
<comment type="caution">
    <text evidence="1">The sequence shown here is derived from an EMBL/GenBank/DDBJ whole genome shotgun (WGS) entry which is preliminary data.</text>
</comment>
<keyword evidence="2" id="KW-1185">Reference proteome</keyword>